<organism evidence="1 2">
    <name type="scientific">Brassica campestris</name>
    <name type="common">Field mustard</name>
    <dbReference type="NCBI Taxonomy" id="3711"/>
    <lineage>
        <taxon>Eukaryota</taxon>
        <taxon>Viridiplantae</taxon>
        <taxon>Streptophyta</taxon>
        <taxon>Embryophyta</taxon>
        <taxon>Tracheophyta</taxon>
        <taxon>Spermatophyta</taxon>
        <taxon>Magnoliopsida</taxon>
        <taxon>eudicotyledons</taxon>
        <taxon>Gunneridae</taxon>
        <taxon>Pentapetalae</taxon>
        <taxon>rosids</taxon>
        <taxon>malvids</taxon>
        <taxon>Brassicales</taxon>
        <taxon>Brassicaceae</taxon>
        <taxon>Brassiceae</taxon>
        <taxon>Brassica</taxon>
    </lineage>
</organism>
<name>A0A8D9M8N5_BRACM</name>
<evidence type="ECO:0000313" key="2">
    <source>
        <dbReference type="Proteomes" id="UP000694005"/>
    </source>
</evidence>
<dbReference type="AlphaFoldDB" id="A0A8D9M8N5"/>
<accession>A0A8D9M8N5</accession>
<dbReference type="EMBL" id="LS974623">
    <property type="protein sequence ID" value="CAG7900835.1"/>
    <property type="molecule type" value="Genomic_DNA"/>
</dbReference>
<evidence type="ECO:0000313" key="1">
    <source>
        <dbReference type="EMBL" id="CAG7900835.1"/>
    </source>
</evidence>
<gene>
    <name evidence="1" type="ORF">BRAPAZ1V2_A07P04790.2</name>
</gene>
<sequence length="131" mass="14718">MRNVSPFGSRHRLIFASHQTAREPNSSFSPESSLLLIHFSPSPSQTRHFWTQYLPSTRSPPPPASRFDLSLLWRSEKIRGLFASALTNISAKLGNLVEYRVGFFRSHFPERVSSSGDILGDVDDIVSLSQT</sequence>
<dbReference type="Gramene" id="A07p04790.2_BraZ1">
    <property type="protein sequence ID" value="A07p04790.2_BraZ1.CDS"/>
    <property type="gene ID" value="A07g04790.2_BraZ1"/>
</dbReference>
<protein>
    <submittedName>
        <fullName evidence="1">Uncharacterized protein</fullName>
    </submittedName>
</protein>
<dbReference type="Proteomes" id="UP000694005">
    <property type="component" value="Chromosome A07"/>
</dbReference>
<proteinExistence type="predicted"/>
<reference evidence="1 2" key="1">
    <citation type="submission" date="2021-07" db="EMBL/GenBank/DDBJ databases">
        <authorList>
            <consortium name="Genoscope - CEA"/>
            <person name="William W."/>
        </authorList>
    </citation>
    <scope>NUCLEOTIDE SEQUENCE [LARGE SCALE GENOMIC DNA]</scope>
</reference>